<dbReference type="Gene3D" id="3.40.50.150">
    <property type="entry name" value="Vaccinia Virus protein VP39"/>
    <property type="match status" value="1"/>
</dbReference>
<dbReference type="InterPro" id="IPR029063">
    <property type="entry name" value="SAM-dependent_MTases_sf"/>
</dbReference>
<evidence type="ECO:0000313" key="1">
    <source>
        <dbReference type="EMBL" id="KLU63990.1"/>
    </source>
</evidence>
<gene>
    <name evidence="1" type="ORF">DEAC_c41200</name>
</gene>
<evidence type="ECO:0000313" key="2">
    <source>
        <dbReference type="Proteomes" id="UP000036356"/>
    </source>
</evidence>
<accession>A0A0J1FKJ3</accession>
<comment type="caution">
    <text evidence="1">The sequence shown here is derived from an EMBL/GenBank/DDBJ whole genome shotgun (WGS) entry which is preliminary data.</text>
</comment>
<dbReference type="SUPFAM" id="SSF53335">
    <property type="entry name" value="S-adenosyl-L-methionine-dependent methyltransferases"/>
    <property type="match status" value="1"/>
</dbReference>
<dbReference type="EMBL" id="LDZY01000019">
    <property type="protein sequence ID" value="KLU63990.1"/>
    <property type="molecule type" value="Genomic_DNA"/>
</dbReference>
<evidence type="ECO:0008006" key="3">
    <source>
        <dbReference type="Google" id="ProtNLM"/>
    </source>
</evidence>
<dbReference type="Proteomes" id="UP000036356">
    <property type="component" value="Unassembled WGS sequence"/>
</dbReference>
<dbReference type="STRING" id="476652.DEAC_c41200"/>
<sequence>MTVTISTVTHKDFLVTINELLLDSHSLLDVGCGMCVTLKEFHCPIKIGVDVHRPYLEKVKFGEQIIRLNFAAERLSELFLPNTLDSVTLIDVIEHFEKKAALDVLRQSEEIACKKVIVFTPRGFFQQKEFDYYGLGGESYQRHRSGWEVEDFQKLGYHVVVFSKFHDQSNFAFLEIYGKDAEPVDALLAWKDCSPIRDL</sequence>
<protein>
    <recommendedName>
        <fullName evidence="3">Methyltransferase type 11 domain-containing protein</fullName>
    </recommendedName>
</protein>
<dbReference type="AlphaFoldDB" id="A0A0J1FKJ3"/>
<proteinExistence type="predicted"/>
<keyword evidence="2" id="KW-1185">Reference proteome</keyword>
<name>A0A0J1FKJ3_9FIRM</name>
<organism evidence="1 2">
    <name type="scientific">Desulfosporosinus acididurans</name>
    <dbReference type="NCBI Taxonomy" id="476652"/>
    <lineage>
        <taxon>Bacteria</taxon>
        <taxon>Bacillati</taxon>
        <taxon>Bacillota</taxon>
        <taxon>Clostridia</taxon>
        <taxon>Eubacteriales</taxon>
        <taxon>Desulfitobacteriaceae</taxon>
        <taxon>Desulfosporosinus</taxon>
    </lineage>
</organism>
<reference evidence="1 2" key="1">
    <citation type="submission" date="2015-06" db="EMBL/GenBank/DDBJ databases">
        <title>Draft genome of the moderately acidophilic sulfate reducer Candidatus Desulfosporosinus acididurans strain M1.</title>
        <authorList>
            <person name="Poehlein A."/>
            <person name="Petzsch P."/>
            <person name="Johnson B.D."/>
            <person name="Schloemann M."/>
            <person name="Daniel R."/>
            <person name="Muehling M."/>
        </authorList>
    </citation>
    <scope>NUCLEOTIDE SEQUENCE [LARGE SCALE GENOMIC DNA]</scope>
    <source>
        <strain evidence="1 2">M1</strain>
    </source>
</reference>
<dbReference type="RefSeq" id="WP_047811889.1">
    <property type="nucleotide sequence ID" value="NZ_LDZY01000019.1"/>
</dbReference>
<dbReference type="PATRIC" id="fig|476652.3.peg.4365"/>